<keyword evidence="2" id="KW-0472">Membrane</keyword>
<keyword evidence="4" id="KW-1185">Reference proteome</keyword>
<evidence type="ECO:0000313" key="4">
    <source>
        <dbReference type="Proteomes" id="UP001501842"/>
    </source>
</evidence>
<feature type="region of interest" description="Disordered" evidence="1">
    <location>
        <begin position="1"/>
        <end position="22"/>
    </location>
</feature>
<evidence type="ECO:0000256" key="2">
    <source>
        <dbReference type="SAM" id="Phobius"/>
    </source>
</evidence>
<proteinExistence type="predicted"/>
<sequence length="256" mass="27004">MSTAKPGGEPGGGPGGKNRKKKDGGGWIGCLIVVAVFALPIALPIGWGMWDEGVFDPDLSDDVTAVALGPAETARLAERLAEASRRDGICYGWEVESGTAAPLQIGSNLGVGADPRLDPARCPNWIVLRADYSYIFKEWSSVGHSIEDSYPRAELAPADLAAYSVVEPSEMGDRAVAELADAIGSLPLLAAEAGLAQASPAQGREPDPTASTNDELSSPRGAGWWFMTGLGVLLIALGLLWIIRGAVKERKWRRDP</sequence>
<gene>
    <name evidence="3" type="ORF">GCM10010439_17770</name>
</gene>
<feature type="transmembrane region" description="Helical" evidence="2">
    <location>
        <begin position="222"/>
        <end position="243"/>
    </location>
</feature>
<name>A0ABN3U301_9ACTN</name>
<feature type="region of interest" description="Disordered" evidence="1">
    <location>
        <begin position="197"/>
        <end position="216"/>
    </location>
</feature>
<comment type="caution">
    <text evidence="3">The sequence shown here is derived from an EMBL/GenBank/DDBJ whole genome shotgun (WGS) entry which is preliminary data.</text>
</comment>
<keyword evidence="2" id="KW-0812">Transmembrane</keyword>
<organism evidence="3 4">
    <name type="scientific">Actinocorallia aurantiaca</name>
    <dbReference type="NCBI Taxonomy" id="46204"/>
    <lineage>
        <taxon>Bacteria</taxon>
        <taxon>Bacillati</taxon>
        <taxon>Actinomycetota</taxon>
        <taxon>Actinomycetes</taxon>
        <taxon>Streptosporangiales</taxon>
        <taxon>Thermomonosporaceae</taxon>
        <taxon>Actinocorallia</taxon>
    </lineage>
</organism>
<evidence type="ECO:0000313" key="3">
    <source>
        <dbReference type="EMBL" id="GAA2723163.1"/>
    </source>
</evidence>
<dbReference type="RefSeq" id="WP_344449754.1">
    <property type="nucleotide sequence ID" value="NZ_BAAATZ010000006.1"/>
</dbReference>
<accession>A0ABN3U301</accession>
<feature type="transmembrane region" description="Helical" evidence="2">
    <location>
        <begin position="27"/>
        <end position="50"/>
    </location>
</feature>
<evidence type="ECO:0000256" key="1">
    <source>
        <dbReference type="SAM" id="MobiDB-lite"/>
    </source>
</evidence>
<reference evidence="3 4" key="1">
    <citation type="journal article" date="2019" name="Int. J. Syst. Evol. Microbiol.">
        <title>The Global Catalogue of Microorganisms (GCM) 10K type strain sequencing project: providing services to taxonomists for standard genome sequencing and annotation.</title>
        <authorList>
            <consortium name="The Broad Institute Genomics Platform"/>
            <consortium name="The Broad Institute Genome Sequencing Center for Infectious Disease"/>
            <person name="Wu L."/>
            <person name="Ma J."/>
        </authorList>
    </citation>
    <scope>NUCLEOTIDE SEQUENCE [LARGE SCALE GENOMIC DNA]</scope>
    <source>
        <strain evidence="3 4">JCM 8201</strain>
    </source>
</reference>
<dbReference type="Proteomes" id="UP001501842">
    <property type="component" value="Unassembled WGS sequence"/>
</dbReference>
<protein>
    <recommendedName>
        <fullName evidence="5">SURF1-like protein</fullName>
    </recommendedName>
</protein>
<evidence type="ECO:0008006" key="5">
    <source>
        <dbReference type="Google" id="ProtNLM"/>
    </source>
</evidence>
<keyword evidence="2" id="KW-1133">Transmembrane helix</keyword>
<dbReference type="EMBL" id="BAAATZ010000006">
    <property type="protein sequence ID" value="GAA2723163.1"/>
    <property type="molecule type" value="Genomic_DNA"/>
</dbReference>